<dbReference type="EMBL" id="WIUZ02000007">
    <property type="protein sequence ID" value="KAF9785127.1"/>
    <property type="molecule type" value="Genomic_DNA"/>
</dbReference>
<dbReference type="Proteomes" id="UP000736335">
    <property type="component" value="Unassembled WGS sequence"/>
</dbReference>
<dbReference type="InterPro" id="IPR016084">
    <property type="entry name" value="Haem_Oase-like_multi-hlx"/>
</dbReference>
<protein>
    <recommendedName>
        <fullName evidence="1">Thiaminase-2/PQQC domain-containing protein</fullName>
    </recommendedName>
</protein>
<dbReference type="GO" id="GO:0006772">
    <property type="term" value="P:thiamine metabolic process"/>
    <property type="evidence" value="ECO:0007669"/>
    <property type="project" value="UniProtKB-ARBA"/>
</dbReference>
<keyword evidence="3" id="KW-1185">Reference proteome</keyword>
<reference evidence="2" key="2">
    <citation type="submission" date="2020-11" db="EMBL/GenBank/DDBJ databases">
        <authorList>
            <consortium name="DOE Joint Genome Institute"/>
            <person name="Kuo A."/>
            <person name="Miyauchi S."/>
            <person name="Kiss E."/>
            <person name="Drula E."/>
            <person name="Kohler A."/>
            <person name="Sanchez-Garcia M."/>
            <person name="Andreopoulos B."/>
            <person name="Barry K.W."/>
            <person name="Bonito G."/>
            <person name="Buee M."/>
            <person name="Carver A."/>
            <person name="Chen C."/>
            <person name="Cichocki N."/>
            <person name="Clum A."/>
            <person name="Culley D."/>
            <person name="Crous P.W."/>
            <person name="Fauchery L."/>
            <person name="Girlanda M."/>
            <person name="Hayes R."/>
            <person name="Keri Z."/>
            <person name="Labutti K."/>
            <person name="Lipzen A."/>
            <person name="Lombard V."/>
            <person name="Magnuson J."/>
            <person name="Maillard F."/>
            <person name="Morin E."/>
            <person name="Murat C."/>
            <person name="Nolan M."/>
            <person name="Ohm R."/>
            <person name="Pangilinan J."/>
            <person name="Pereira M."/>
            <person name="Perotto S."/>
            <person name="Peter M."/>
            <person name="Riley R."/>
            <person name="Sitrit Y."/>
            <person name="Stielow B."/>
            <person name="Szollosi G."/>
            <person name="Zifcakova L."/>
            <person name="Stursova M."/>
            <person name="Spatafora J.W."/>
            <person name="Tedersoo L."/>
            <person name="Vaario L.-M."/>
            <person name="Yamada A."/>
            <person name="Yan M."/>
            <person name="Wang P."/>
            <person name="Xu J."/>
            <person name="Bruns T."/>
            <person name="Baldrian P."/>
            <person name="Vilgalys R."/>
            <person name="Henrissat B."/>
            <person name="Grigoriev I.V."/>
            <person name="Hibbett D."/>
            <person name="Nagy L.G."/>
            <person name="Martin F.M."/>
        </authorList>
    </citation>
    <scope>NUCLEOTIDE SEQUENCE</scope>
    <source>
        <strain evidence="2">UH-Tt-Lm1</strain>
    </source>
</reference>
<organism evidence="2 3">
    <name type="scientific">Thelephora terrestris</name>
    <dbReference type="NCBI Taxonomy" id="56493"/>
    <lineage>
        <taxon>Eukaryota</taxon>
        <taxon>Fungi</taxon>
        <taxon>Dikarya</taxon>
        <taxon>Basidiomycota</taxon>
        <taxon>Agaricomycotina</taxon>
        <taxon>Agaricomycetes</taxon>
        <taxon>Thelephorales</taxon>
        <taxon>Thelephoraceae</taxon>
        <taxon>Thelephora</taxon>
    </lineage>
</organism>
<evidence type="ECO:0000259" key="1">
    <source>
        <dbReference type="Pfam" id="PF03070"/>
    </source>
</evidence>
<sequence>MSAPFIHIPQSSPVSGRARDFLDDFNRVAADPELGASLEQLQESFRTMNLTTGPADTLNEKDLVTKLINDNQALWNQLLQNNFCQNYMKTKPKTDVPTLNGFKWYMRQDFLYIVHQCQYEADRGLKATNATDFGTSMDKVVKRANYGKEILKTCTDAPPTGLGIADSVVLATTATTALKDYIALLIAAANEQNWVMSLVATVPCIQSYYLIAVDLHNNSAHQDTPWFKLWVEENIKYESSTTKQKQFFIDNYDQWKDHYATANDIFKKAVQAEINLWGTALNPGS</sequence>
<dbReference type="CDD" id="cd19359">
    <property type="entry name" value="TenA_C_Bt3146-like"/>
    <property type="match status" value="1"/>
</dbReference>
<dbReference type="Pfam" id="PF03070">
    <property type="entry name" value="TENA_THI-4"/>
    <property type="match status" value="1"/>
</dbReference>
<dbReference type="OrthoDB" id="2792107at2759"/>
<accession>A0A9P6L741</accession>
<reference evidence="2" key="1">
    <citation type="journal article" date="2020" name="Nat. Commun.">
        <title>Large-scale genome sequencing of mycorrhizal fungi provides insights into the early evolution of symbiotic traits.</title>
        <authorList>
            <person name="Miyauchi S."/>
            <person name="Kiss E."/>
            <person name="Kuo A."/>
            <person name="Drula E."/>
            <person name="Kohler A."/>
            <person name="Sanchez-Garcia M."/>
            <person name="Morin E."/>
            <person name="Andreopoulos B."/>
            <person name="Barry K.W."/>
            <person name="Bonito G."/>
            <person name="Buee M."/>
            <person name="Carver A."/>
            <person name="Chen C."/>
            <person name="Cichocki N."/>
            <person name="Clum A."/>
            <person name="Culley D."/>
            <person name="Crous P.W."/>
            <person name="Fauchery L."/>
            <person name="Girlanda M."/>
            <person name="Hayes R.D."/>
            <person name="Keri Z."/>
            <person name="LaButti K."/>
            <person name="Lipzen A."/>
            <person name="Lombard V."/>
            <person name="Magnuson J."/>
            <person name="Maillard F."/>
            <person name="Murat C."/>
            <person name="Nolan M."/>
            <person name="Ohm R.A."/>
            <person name="Pangilinan J."/>
            <person name="Pereira M.F."/>
            <person name="Perotto S."/>
            <person name="Peter M."/>
            <person name="Pfister S."/>
            <person name="Riley R."/>
            <person name="Sitrit Y."/>
            <person name="Stielow J.B."/>
            <person name="Szollosi G."/>
            <person name="Zifcakova L."/>
            <person name="Stursova M."/>
            <person name="Spatafora J.W."/>
            <person name="Tedersoo L."/>
            <person name="Vaario L.M."/>
            <person name="Yamada A."/>
            <person name="Yan M."/>
            <person name="Wang P."/>
            <person name="Xu J."/>
            <person name="Bruns T."/>
            <person name="Baldrian P."/>
            <person name="Vilgalys R."/>
            <person name="Dunand C."/>
            <person name="Henrissat B."/>
            <person name="Grigoriev I.V."/>
            <person name="Hibbett D."/>
            <person name="Nagy L.G."/>
            <person name="Martin F.M."/>
        </authorList>
    </citation>
    <scope>NUCLEOTIDE SEQUENCE</scope>
    <source>
        <strain evidence="2">UH-Tt-Lm1</strain>
    </source>
</reference>
<name>A0A9P6L741_9AGAM</name>
<dbReference type="SUPFAM" id="SSF48613">
    <property type="entry name" value="Heme oxygenase-like"/>
    <property type="match status" value="1"/>
</dbReference>
<proteinExistence type="predicted"/>
<feature type="domain" description="Thiaminase-2/PQQC" evidence="1">
    <location>
        <begin position="99"/>
        <end position="281"/>
    </location>
</feature>
<comment type="caution">
    <text evidence="2">The sequence shown here is derived from an EMBL/GenBank/DDBJ whole genome shotgun (WGS) entry which is preliminary data.</text>
</comment>
<dbReference type="Gene3D" id="1.20.910.10">
    <property type="entry name" value="Heme oxygenase-like"/>
    <property type="match status" value="1"/>
</dbReference>
<dbReference type="InterPro" id="IPR004305">
    <property type="entry name" value="Thiaminase-2/PQQC"/>
</dbReference>
<evidence type="ECO:0000313" key="2">
    <source>
        <dbReference type="EMBL" id="KAF9785127.1"/>
    </source>
</evidence>
<evidence type="ECO:0000313" key="3">
    <source>
        <dbReference type="Proteomes" id="UP000736335"/>
    </source>
</evidence>
<dbReference type="AlphaFoldDB" id="A0A9P6L741"/>
<gene>
    <name evidence="2" type="ORF">BJ322DRAFT_810863</name>
</gene>